<dbReference type="GO" id="GO:0009011">
    <property type="term" value="F:alpha-1,4-glucan glucosyltransferase (ADP-glucose donor) activity"/>
    <property type="evidence" value="ECO:0007669"/>
    <property type="project" value="UniProtKB-UniRule"/>
</dbReference>
<evidence type="ECO:0000256" key="7">
    <source>
        <dbReference type="HAMAP-Rule" id="MF_00484"/>
    </source>
</evidence>
<keyword evidence="4 7" id="KW-0328">Glycosyltransferase</keyword>
<protein>
    <recommendedName>
        <fullName evidence="7">Glycogen synthase</fullName>
        <ecNumber evidence="7">2.4.1.21</ecNumber>
    </recommendedName>
    <alternativeName>
        <fullName evidence="7">Starch [bacterial glycogen] synthase</fullName>
    </alternativeName>
</protein>
<dbReference type="Pfam" id="PF00534">
    <property type="entry name" value="Glycos_transf_1"/>
    <property type="match status" value="1"/>
</dbReference>
<dbReference type="EC" id="2.4.1.21" evidence="7"/>
<comment type="function">
    <text evidence="2 7">Synthesizes alpha-1,4-glucan chains using ADP-glucose.</text>
</comment>
<proteinExistence type="inferred from homology"/>
<gene>
    <name evidence="7" type="primary">glgA</name>
    <name evidence="11" type="ORF">CO077_02745</name>
</gene>
<evidence type="ECO:0000256" key="8">
    <source>
        <dbReference type="SAM" id="Phobius"/>
    </source>
</evidence>
<evidence type="ECO:0000259" key="9">
    <source>
        <dbReference type="Pfam" id="PF00534"/>
    </source>
</evidence>
<accession>A0A2M8DM99</accession>
<dbReference type="SUPFAM" id="SSF53756">
    <property type="entry name" value="UDP-Glycosyltransferase/glycogen phosphorylase"/>
    <property type="match status" value="1"/>
</dbReference>
<feature type="domain" description="Glycosyl transferase family 1" evidence="9">
    <location>
        <begin position="310"/>
        <end position="473"/>
    </location>
</feature>
<feature type="transmembrane region" description="Helical" evidence="8">
    <location>
        <begin position="25"/>
        <end position="45"/>
    </location>
</feature>
<keyword evidence="8" id="KW-0472">Membrane</keyword>
<comment type="similarity">
    <text evidence="3 7">Belongs to the glycosyltransferase 1 family. Bacterial/plant glycogen synthase subfamily.</text>
</comment>
<comment type="catalytic activity">
    <reaction evidence="1 7">
        <text>[(1-&gt;4)-alpha-D-glucosyl](n) + ADP-alpha-D-glucose = [(1-&gt;4)-alpha-D-glucosyl](n+1) + ADP + H(+)</text>
        <dbReference type="Rhea" id="RHEA:18189"/>
        <dbReference type="Rhea" id="RHEA-COMP:9584"/>
        <dbReference type="Rhea" id="RHEA-COMP:9587"/>
        <dbReference type="ChEBI" id="CHEBI:15378"/>
        <dbReference type="ChEBI" id="CHEBI:15444"/>
        <dbReference type="ChEBI" id="CHEBI:57498"/>
        <dbReference type="ChEBI" id="CHEBI:456216"/>
        <dbReference type="EC" id="2.4.1.21"/>
    </reaction>
</comment>
<reference evidence="12" key="1">
    <citation type="submission" date="2017-09" db="EMBL/GenBank/DDBJ databases">
        <title>Depth-based differentiation of microbial function through sediment-hosted aquifers and enrichment of novel symbionts in the deep terrestrial subsurface.</title>
        <authorList>
            <person name="Probst A.J."/>
            <person name="Ladd B."/>
            <person name="Jarett J.K."/>
            <person name="Geller-Mcgrath D.E."/>
            <person name="Sieber C.M.K."/>
            <person name="Emerson J.B."/>
            <person name="Anantharaman K."/>
            <person name="Thomas B.C."/>
            <person name="Malmstrom R."/>
            <person name="Stieglmeier M."/>
            <person name="Klingl A."/>
            <person name="Woyke T."/>
            <person name="Ryan C.M."/>
            <person name="Banfield J.F."/>
        </authorList>
    </citation>
    <scope>NUCLEOTIDE SEQUENCE [LARGE SCALE GENOMIC DNA]</scope>
</reference>
<keyword evidence="8" id="KW-0812">Transmembrane</keyword>
<evidence type="ECO:0000313" key="12">
    <source>
        <dbReference type="Proteomes" id="UP000228875"/>
    </source>
</evidence>
<dbReference type="PANTHER" id="PTHR45825">
    <property type="entry name" value="GRANULE-BOUND STARCH SYNTHASE 1, CHLOROPLASTIC/AMYLOPLASTIC"/>
    <property type="match status" value="1"/>
</dbReference>
<dbReference type="InterPro" id="IPR001296">
    <property type="entry name" value="Glyco_trans_1"/>
</dbReference>
<evidence type="ECO:0000256" key="6">
    <source>
        <dbReference type="ARBA" id="ARBA00023056"/>
    </source>
</evidence>
<comment type="caution">
    <text evidence="11">The sequence shown here is derived from an EMBL/GenBank/DDBJ whole genome shotgun (WGS) entry which is preliminary data.</text>
</comment>
<dbReference type="PANTHER" id="PTHR45825:SF11">
    <property type="entry name" value="ALPHA AMYLASE DOMAIN-CONTAINING PROTEIN"/>
    <property type="match status" value="1"/>
</dbReference>
<dbReference type="GO" id="GO:0005978">
    <property type="term" value="P:glycogen biosynthetic process"/>
    <property type="evidence" value="ECO:0007669"/>
    <property type="project" value="UniProtKB-UniRule"/>
</dbReference>
<sequence>MKNSISQKFPFFKKPLKVLFVSAEVYPYATVGGLGMVIFSLSRALKKLNIDCRIFMPKYGSIDEKKYKTEMILEGLKVPTDETVEEKKFLICNVKTHFPSEPDVPVYFLENMEYYEKRSNVYGYSDDPIRFLLLTRGILDFLKQFDWIPDVINCTDWHTGSLPNYLKTIYSQDPVLSKIKTLFSIHNLSHQGVFDHHFVSQMDFDDGKSPIASFFSDKLPKQNFMRRGIIFADIVNTVSETYAQEIMTPEYGEKLDDLLKEVRTKVSGILNGLDYTQMNPATDKLIPFNFGISNLKDRVKNKTHLQKEFNLEVSQDTPVLGMVTRLDEQKGIDLLFPILETLVSEFDCQFVVVGGGEAKYRSFLEEISKKFPKKIGCHLMLDFNLSRHIFAGCDILLMPSKFEPCGVTQMEAMRYGAIPVVRKTGGLADTVEDFDPKNNTGNGFVFEKFSSHALFGAIVRALETFKYKKNWQELMKRAMRADFSWEASAKKYLELYNKAVSI</sequence>
<dbReference type="CDD" id="cd03791">
    <property type="entry name" value="GT5_Glycogen_synthase_DULL1-like"/>
    <property type="match status" value="1"/>
</dbReference>
<dbReference type="UniPathway" id="UPA00164"/>
<dbReference type="InterPro" id="IPR011835">
    <property type="entry name" value="GS/SS"/>
</dbReference>
<keyword evidence="6 7" id="KW-0320">Glycogen biosynthesis</keyword>
<evidence type="ECO:0000256" key="4">
    <source>
        <dbReference type="ARBA" id="ARBA00022676"/>
    </source>
</evidence>
<evidence type="ECO:0000256" key="5">
    <source>
        <dbReference type="ARBA" id="ARBA00022679"/>
    </source>
</evidence>
<organism evidence="11 12">
    <name type="scientific">Candidatus Nealsonbacteria bacterium CG_4_9_14_0_8_um_filter_35_12</name>
    <dbReference type="NCBI Taxonomy" id="1974692"/>
    <lineage>
        <taxon>Bacteria</taxon>
        <taxon>Candidatus Nealsoniibacteriota</taxon>
    </lineage>
</organism>
<dbReference type="EMBL" id="PFTB01000061">
    <property type="protein sequence ID" value="PJB99254.1"/>
    <property type="molecule type" value="Genomic_DNA"/>
</dbReference>
<dbReference type="Proteomes" id="UP000228875">
    <property type="component" value="Unassembled WGS sequence"/>
</dbReference>
<evidence type="ECO:0000256" key="2">
    <source>
        <dbReference type="ARBA" id="ARBA00002764"/>
    </source>
</evidence>
<comment type="caution">
    <text evidence="7">Lacks conserved residue(s) required for the propagation of feature annotation.</text>
</comment>
<evidence type="ECO:0000256" key="1">
    <source>
        <dbReference type="ARBA" id="ARBA00001478"/>
    </source>
</evidence>
<dbReference type="Gene3D" id="3.40.50.2000">
    <property type="entry name" value="Glycogen Phosphorylase B"/>
    <property type="match status" value="2"/>
</dbReference>
<dbReference type="AlphaFoldDB" id="A0A2M8DM99"/>
<evidence type="ECO:0000313" key="11">
    <source>
        <dbReference type="EMBL" id="PJB99254.1"/>
    </source>
</evidence>
<dbReference type="Pfam" id="PF08323">
    <property type="entry name" value="Glyco_transf_5"/>
    <property type="match status" value="1"/>
</dbReference>
<dbReference type="InterPro" id="IPR013534">
    <property type="entry name" value="Starch_synth_cat_dom"/>
</dbReference>
<evidence type="ECO:0000259" key="10">
    <source>
        <dbReference type="Pfam" id="PF08323"/>
    </source>
</evidence>
<dbReference type="GO" id="GO:0004373">
    <property type="term" value="F:alpha-1,4-glucan glucosyltransferase (UDP-glucose donor) activity"/>
    <property type="evidence" value="ECO:0007669"/>
    <property type="project" value="InterPro"/>
</dbReference>
<evidence type="ECO:0000256" key="3">
    <source>
        <dbReference type="ARBA" id="ARBA00010281"/>
    </source>
</evidence>
<keyword evidence="8" id="KW-1133">Transmembrane helix</keyword>
<comment type="pathway">
    <text evidence="7">Glycan biosynthesis; glycogen biosynthesis.</text>
</comment>
<name>A0A2M8DM99_9BACT</name>
<dbReference type="HAMAP" id="MF_00484">
    <property type="entry name" value="Glycogen_synth"/>
    <property type="match status" value="1"/>
</dbReference>
<dbReference type="NCBIfam" id="TIGR02095">
    <property type="entry name" value="glgA"/>
    <property type="match status" value="1"/>
</dbReference>
<keyword evidence="5 7" id="KW-0808">Transferase</keyword>
<feature type="domain" description="Starch synthase catalytic" evidence="10">
    <location>
        <begin position="17"/>
        <end position="261"/>
    </location>
</feature>